<evidence type="ECO:0000256" key="6">
    <source>
        <dbReference type="ARBA" id="ARBA00022777"/>
    </source>
</evidence>
<dbReference type="InterPro" id="IPR004358">
    <property type="entry name" value="Sig_transdc_His_kin-like_C"/>
</dbReference>
<keyword evidence="6" id="KW-0418">Kinase</keyword>
<evidence type="ECO:0000256" key="4">
    <source>
        <dbReference type="ARBA" id="ARBA00022679"/>
    </source>
</evidence>
<feature type="domain" description="PAS" evidence="11">
    <location>
        <begin position="46"/>
        <end position="120"/>
    </location>
</feature>
<dbReference type="InterPro" id="IPR003661">
    <property type="entry name" value="HisK_dim/P_dom"/>
</dbReference>
<keyword evidence="4" id="KW-0808">Transferase</keyword>
<dbReference type="EC" id="2.7.13.3" evidence="2"/>
<dbReference type="PROSITE" id="PS50113">
    <property type="entry name" value="PAC"/>
    <property type="match status" value="1"/>
</dbReference>
<dbReference type="Gene3D" id="3.30.565.10">
    <property type="entry name" value="Histidine kinase-like ATPase, C-terminal domain"/>
    <property type="match status" value="1"/>
</dbReference>
<evidence type="ECO:0000259" key="10">
    <source>
        <dbReference type="PROSITE" id="PS50109"/>
    </source>
</evidence>
<dbReference type="Proteomes" id="UP001341444">
    <property type="component" value="Unassembled WGS sequence"/>
</dbReference>
<dbReference type="Gene3D" id="1.10.287.130">
    <property type="match status" value="1"/>
</dbReference>
<dbReference type="SUPFAM" id="SSF55874">
    <property type="entry name" value="ATPase domain of HSP90 chaperone/DNA topoisomerase II/histidine kinase"/>
    <property type="match status" value="1"/>
</dbReference>
<evidence type="ECO:0000256" key="8">
    <source>
        <dbReference type="ARBA" id="ARBA00023012"/>
    </source>
</evidence>
<dbReference type="SMART" id="SM00091">
    <property type="entry name" value="PAS"/>
    <property type="match status" value="2"/>
</dbReference>
<dbReference type="InterPro" id="IPR000014">
    <property type="entry name" value="PAS"/>
</dbReference>
<dbReference type="PROSITE" id="PS50109">
    <property type="entry name" value="HIS_KIN"/>
    <property type="match status" value="1"/>
</dbReference>
<protein>
    <recommendedName>
        <fullName evidence="2">histidine kinase</fullName>
        <ecNumber evidence="2">2.7.13.3</ecNumber>
    </recommendedName>
</protein>
<dbReference type="Pfam" id="PF02518">
    <property type="entry name" value="HATPase_c"/>
    <property type="match status" value="1"/>
</dbReference>
<name>A0ABU6MEW7_9BACI</name>
<feature type="coiled-coil region" evidence="9">
    <location>
        <begin position="12"/>
        <end position="53"/>
    </location>
</feature>
<gene>
    <name evidence="13" type="ORF">P4T90_08045</name>
</gene>
<evidence type="ECO:0000313" key="14">
    <source>
        <dbReference type="Proteomes" id="UP001341444"/>
    </source>
</evidence>
<evidence type="ECO:0000256" key="5">
    <source>
        <dbReference type="ARBA" id="ARBA00022741"/>
    </source>
</evidence>
<evidence type="ECO:0000313" key="13">
    <source>
        <dbReference type="EMBL" id="MED1203045.1"/>
    </source>
</evidence>
<dbReference type="SUPFAM" id="SSF55785">
    <property type="entry name" value="PYP-like sensor domain (PAS domain)"/>
    <property type="match status" value="2"/>
</dbReference>
<dbReference type="PANTHER" id="PTHR43065">
    <property type="entry name" value="SENSOR HISTIDINE KINASE"/>
    <property type="match status" value="1"/>
</dbReference>
<evidence type="ECO:0000256" key="7">
    <source>
        <dbReference type="ARBA" id="ARBA00022840"/>
    </source>
</evidence>
<dbReference type="InterPro" id="IPR005467">
    <property type="entry name" value="His_kinase_dom"/>
</dbReference>
<evidence type="ECO:0000256" key="1">
    <source>
        <dbReference type="ARBA" id="ARBA00000085"/>
    </source>
</evidence>
<dbReference type="PRINTS" id="PR00344">
    <property type="entry name" value="BCTRLSENSOR"/>
</dbReference>
<dbReference type="Pfam" id="PF00512">
    <property type="entry name" value="HisKA"/>
    <property type="match status" value="1"/>
</dbReference>
<dbReference type="SMART" id="SM00388">
    <property type="entry name" value="HisKA"/>
    <property type="match status" value="1"/>
</dbReference>
<dbReference type="CDD" id="cd00130">
    <property type="entry name" value="PAS"/>
    <property type="match status" value="2"/>
</dbReference>
<dbReference type="Pfam" id="PF00989">
    <property type="entry name" value="PAS"/>
    <property type="match status" value="1"/>
</dbReference>
<dbReference type="InterPro" id="IPR000700">
    <property type="entry name" value="PAS-assoc_C"/>
</dbReference>
<evidence type="ECO:0000256" key="9">
    <source>
        <dbReference type="SAM" id="Coils"/>
    </source>
</evidence>
<dbReference type="SMART" id="SM00387">
    <property type="entry name" value="HATPase_c"/>
    <property type="match status" value="1"/>
</dbReference>
<evidence type="ECO:0000256" key="3">
    <source>
        <dbReference type="ARBA" id="ARBA00022553"/>
    </source>
</evidence>
<evidence type="ECO:0000259" key="12">
    <source>
        <dbReference type="PROSITE" id="PS50113"/>
    </source>
</evidence>
<dbReference type="PROSITE" id="PS50112">
    <property type="entry name" value="PAS"/>
    <property type="match status" value="1"/>
</dbReference>
<keyword evidence="5" id="KW-0547">Nucleotide-binding</keyword>
<accession>A0ABU6MEW7</accession>
<proteinExistence type="predicted"/>
<dbReference type="InterPro" id="IPR003594">
    <property type="entry name" value="HATPase_dom"/>
</dbReference>
<keyword evidence="7" id="KW-0067">ATP-binding</keyword>
<organism evidence="13 14">
    <name type="scientific">Heyndrickxia acidicola</name>
    <dbReference type="NCBI Taxonomy" id="209389"/>
    <lineage>
        <taxon>Bacteria</taxon>
        <taxon>Bacillati</taxon>
        <taxon>Bacillota</taxon>
        <taxon>Bacilli</taxon>
        <taxon>Bacillales</taxon>
        <taxon>Bacillaceae</taxon>
        <taxon>Heyndrickxia</taxon>
    </lineage>
</organism>
<comment type="caution">
    <text evidence="13">The sequence shown here is derived from an EMBL/GenBank/DDBJ whole genome shotgun (WGS) entry which is preliminary data.</text>
</comment>
<dbReference type="RefSeq" id="WP_066266181.1">
    <property type="nucleotide sequence ID" value="NZ_JARMAB010000009.1"/>
</dbReference>
<sequence length="510" mass="58262">MEDGKSEYNPTNIKLLDEMEELKQENEKLILQLNAYQEKIKNYTKSEKKFEQLFNNISDAVYYLKLDDDGNAGEFIEVNEVAYRRLGYTREEMLRMFPSHIDIHEKEELRDILKRINSNESITFETMHICKDGSRIPVEIKTHILRVDGEKFTLSVCRDISERKQAERVIQNTRKQYQRLVESSTNGIAILQDERWVFINEAGKKLFGAETKEQLLGKSVDDMLLPEFHDDYRRLAIKACEQTRFISVWKTLDGREIHTEMVLIPIIYKGKLADQLIIQDLTERKKAEELLIQAEKMNLVSQLAAGIAHEIRNPLTSLKGFVQLFHSGTVPNRQFLKIMKSELDRIDVISSEFLALAKPYNSDFTTINMQDLLENAVALLDRQASKSSVKIVTRLAKERMMVRGINTDLKKVFINLIKNAIEASSCGGTVTIKGGNKDEAVRISIQDKGIGMAEEQLTHLGDPFFTTKETGTGLGLMVTYKIIDNHHGDVRVKSKVNEGTTFTVILPAAN</sequence>
<dbReference type="Pfam" id="PF13426">
    <property type="entry name" value="PAS_9"/>
    <property type="match status" value="1"/>
</dbReference>
<feature type="domain" description="Histidine kinase" evidence="10">
    <location>
        <begin position="306"/>
        <end position="510"/>
    </location>
</feature>
<keyword evidence="3" id="KW-0597">Phosphoprotein</keyword>
<reference evidence="13 14" key="1">
    <citation type="submission" date="2023-03" db="EMBL/GenBank/DDBJ databases">
        <title>Bacillus Genome Sequencing.</title>
        <authorList>
            <person name="Dunlap C."/>
        </authorList>
    </citation>
    <scope>NUCLEOTIDE SEQUENCE [LARGE SCALE GENOMIC DNA]</scope>
    <source>
        <strain evidence="13 14">B-23453</strain>
    </source>
</reference>
<evidence type="ECO:0000256" key="2">
    <source>
        <dbReference type="ARBA" id="ARBA00012438"/>
    </source>
</evidence>
<dbReference type="CDD" id="cd00082">
    <property type="entry name" value="HisKA"/>
    <property type="match status" value="1"/>
</dbReference>
<dbReference type="InterPro" id="IPR013767">
    <property type="entry name" value="PAS_fold"/>
</dbReference>
<dbReference type="InterPro" id="IPR035965">
    <property type="entry name" value="PAS-like_dom_sf"/>
</dbReference>
<keyword evidence="8" id="KW-0902">Two-component regulatory system</keyword>
<dbReference type="InterPro" id="IPR036097">
    <property type="entry name" value="HisK_dim/P_sf"/>
</dbReference>
<comment type="catalytic activity">
    <reaction evidence="1">
        <text>ATP + protein L-histidine = ADP + protein N-phospho-L-histidine.</text>
        <dbReference type="EC" id="2.7.13.3"/>
    </reaction>
</comment>
<keyword evidence="9" id="KW-0175">Coiled coil</keyword>
<dbReference type="Gene3D" id="3.30.450.20">
    <property type="entry name" value="PAS domain"/>
    <property type="match status" value="2"/>
</dbReference>
<dbReference type="SUPFAM" id="SSF47384">
    <property type="entry name" value="Homodimeric domain of signal transducing histidine kinase"/>
    <property type="match status" value="1"/>
</dbReference>
<evidence type="ECO:0000259" key="11">
    <source>
        <dbReference type="PROSITE" id="PS50112"/>
    </source>
</evidence>
<keyword evidence="14" id="KW-1185">Reference proteome</keyword>
<feature type="domain" description="PAC" evidence="12">
    <location>
        <begin position="120"/>
        <end position="172"/>
    </location>
</feature>
<dbReference type="EMBL" id="JARMAB010000009">
    <property type="protein sequence ID" value="MED1203045.1"/>
    <property type="molecule type" value="Genomic_DNA"/>
</dbReference>
<dbReference type="PANTHER" id="PTHR43065:SF34">
    <property type="entry name" value="SPORULATION KINASE A"/>
    <property type="match status" value="1"/>
</dbReference>
<dbReference type="InterPro" id="IPR036890">
    <property type="entry name" value="HATPase_C_sf"/>
</dbReference>
<dbReference type="NCBIfam" id="TIGR00229">
    <property type="entry name" value="sensory_box"/>
    <property type="match status" value="2"/>
</dbReference>